<name>A0A1T5NHS3_9BACT</name>
<dbReference type="EMBL" id="FUZZ01000001">
    <property type="protein sequence ID" value="SKC99783.1"/>
    <property type="molecule type" value="Genomic_DNA"/>
</dbReference>
<dbReference type="RefSeq" id="WP_079468853.1">
    <property type="nucleotide sequence ID" value="NZ_FUZZ01000001.1"/>
</dbReference>
<dbReference type="Gene3D" id="3.30.70.1230">
    <property type="entry name" value="Nucleotide cyclase"/>
    <property type="match status" value="1"/>
</dbReference>
<accession>A0A1T5NHS3</accession>
<proteinExistence type="predicted"/>
<keyword evidence="2" id="KW-1185">Reference proteome</keyword>
<evidence type="ECO:0008006" key="3">
    <source>
        <dbReference type="Google" id="ProtNLM"/>
    </source>
</evidence>
<sequence length="360" mass="42134">MENKGLLFIPDISGFTRFVNEIEIEHSRHIIQQLLELLINANQSGLEVSEVEGDAILFYKFGSPPELEVLYKQVEKMFCEFHRYLVNYNHRKICQCKACVSAIDLTLKVITHYGEFTTYQVKNFSKLIGKDVIVAHQLLKNDIEQHEYWLVTDNLLQDEPPEGLAQWMTWDASTKQTETGAIPFHYTHLSELRNGLPPDPDPQIELSNKTKMISVSKEFDTDIKTLIYTVVHFEFRHLWQTGVSAIDEVEHFLPGIGSRHRHVMDNGKEVIMYTSSFSYDPEQKALFSETDEKRHNAFYYTVEKITDRRSRLTIDYYLPKNFIRQSLFRLTEKEKMEADLRKSLEKLEPVVMNMVLPLDF</sequence>
<evidence type="ECO:0000313" key="1">
    <source>
        <dbReference type="EMBL" id="SKC99783.1"/>
    </source>
</evidence>
<dbReference type="InterPro" id="IPR029787">
    <property type="entry name" value="Nucleotide_cyclase"/>
</dbReference>
<gene>
    <name evidence="1" type="ORF">SAMN05660461_1599</name>
</gene>
<dbReference type="AlphaFoldDB" id="A0A1T5NHS3"/>
<evidence type="ECO:0000313" key="2">
    <source>
        <dbReference type="Proteomes" id="UP000190166"/>
    </source>
</evidence>
<organism evidence="1 2">
    <name type="scientific">Chitinophaga ginsengisegetis</name>
    <dbReference type="NCBI Taxonomy" id="393003"/>
    <lineage>
        <taxon>Bacteria</taxon>
        <taxon>Pseudomonadati</taxon>
        <taxon>Bacteroidota</taxon>
        <taxon>Chitinophagia</taxon>
        <taxon>Chitinophagales</taxon>
        <taxon>Chitinophagaceae</taxon>
        <taxon>Chitinophaga</taxon>
    </lineage>
</organism>
<reference evidence="1 2" key="1">
    <citation type="submission" date="2017-02" db="EMBL/GenBank/DDBJ databases">
        <authorList>
            <person name="Peterson S.W."/>
        </authorList>
    </citation>
    <scope>NUCLEOTIDE SEQUENCE [LARGE SCALE GENOMIC DNA]</scope>
    <source>
        <strain evidence="1 2">DSM 18108</strain>
    </source>
</reference>
<dbReference type="Proteomes" id="UP000190166">
    <property type="component" value="Unassembled WGS sequence"/>
</dbReference>
<dbReference type="STRING" id="393003.SAMN05660461_1599"/>
<protein>
    <recommendedName>
        <fullName evidence="3">DUF2652 domain-containing protein</fullName>
    </recommendedName>
</protein>
<dbReference type="Pfam" id="PF10851">
    <property type="entry name" value="DUF2652"/>
    <property type="match status" value="1"/>
</dbReference>
<dbReference type="InterPro" id="IPR020503">
    <property type="entry name" value="Uncharacterised_Rv2561"/>
</dbReference>